<evidence type="ECO:0000256" key="4">
    <source>
        <dbReference type="ARBA" id="ARBA00034481"/>
    </source>
</evidence>
<dbReference type="SUPFAM" id="SSF53335">
    <property type="entry name" value="S-adenosyl-L-methionine-dependent methyltransferases"/>
    <property type="match status" value="1"/>
</dbReference>
<dbReference type="Pfam" id="PF08100">
    <property type="entry name" value="Dimerisation"/>
    <property type="match status" value="1"/>
</dbReference>
<comment type="caution">
    <text evidence="7">The sequence shown here is derived from an EMBL/GenBank/DDBJ whole genome shotgun (WGS) entry which is preliminary data.</text>
</comment>
<keyword evidence="2" id="KW-0808">Transferase</keyword>
<accession>A0ABS8TLB6</accession>
<feature type="domain" description="O-methyltransferase C-terminal" evidence="5">
    <location>
        <begin position="132"/>
        <end position="339"/>
    </location>
</feature>
<dbReference type="EMBL" id="JACEIK010001813">
    <property type="protein sequence ID" value="MCD7472334.1"/>
    <property type="molecule type" value="Genomic_DNA"/>
</dbReference>
<evidence type="ECO:0000313" key="8">
    <source>
        <dbReference type="Proteomes" id="UP000823775"/>
    </source>
</evidence>
<evidence type="ECO:0000256" key="1">
    <source>
        <dbReference type="ARBA" id="ARBA00022603"/>
    </source>
</evidence>
<evidence type="ECO:0000259" key="5">
    <source>
        <dbReference type="Pfam" id="PF00891"/>
    </source>
</evidence>
<evidence type="ECO:0000259" key="6">
    <source>
        <dbReference type="Pfam" id="PF08100"/>
    </source>
</evidence>
<keyword evidence="3" id="KW-0949">S-adenosyl-L-methionine</keyword>
<gene>
    <name evidence="7" type="ORF">HAX54_013481</name>
</gene>
<dbReference type="InterPro" id="IPR029063">
    <property type="entry name" value="SAM-dependent_MTases_sf"/>
</dbReference>
<dbReference type="Gene3D" id="1.10.10.10">
    <property type="entry name" value="Winged helix-like DNA-binding domain superfamily/Winged helix DNA-binding domain"/>
    <property type="match status" value="1"/>
</dbReference>
<reference evidence="7 8" key="1">
    <citation type="journal article" date="2021" name="BMC Genomics">
        <title>Datura genome reveals duplications of psychoactive alkaloid biosynthetic genes and high mutation rate following tissue culture.</title>
        <authorList>
            <person name="Rajewski A."/>
            <person name="Carter-House D."/>
            <person name="Stajich J."/>
            <person name="Litt A."/>
        </authorList>
    </citation>
    <scope>NUCLEOTIDE SEQUENCE [LARGE SCALE GENOMIC DNA]</scope>
    <source>
        <strain evidence="7">AR-01</strain>
    </source>
</reference>
<dbReference type="Pfam" id="PF00891">
    <property type="entry name" value="Methyltransf_2"/>
    <property type="match status" value="1"/>
</dbReference>
<dbReference type="PIRSF" id="PIRSF005739">
    <property type="entry name" value="O-mtase"/>
    <property type="match status" value="1"/>
</dbReference>
<dbReference type="InterPro" id="IPR016461">
    <property type="entry name" value="COMT-like"/>
</dbReference>
<protein>
    <submittedName>
        <fullName evidence="7">Uncharacterized protein</fullName>
    </submittedName>
</protein>
<dbReference type="Proteomes" id="UP000823775">
    <property type="component" value="Unassembled WGS sequence"/>
</dbReference>
<keyword evidence="1" id="KW-0489">Methyltransferase</keyword>
<dbReference type="InterPro" id="IPR036388">
    <property type="entry name" value="WH-like_DNA-bd_sf"/>
</dbReference>
<dbReference type="InterPro" id="IPR001077">
    <property type="entry name" value="COMT_C"/>
</dbReference>
<sequence length="358" mass="40866">MDDHNETLTPSELLLAETQSWNQLYFFIEHVTLKCALQLDIPNVITKHGKPMTLSKLMASLPISPSKFPYFHRLTRILVHYGLLIMQKYEDNNDVDDDDEGYYSLAPIDHYVVKDGPWNSMEDQDTFFFKAWNSLGDWFKNEDPSAFYTAYGDLFWDKLSRDLSTGSWFNENMARDSQSFMNVLLGDEFNKNVFKGLTSLVDVGGGTGTVAMSIAKNFPDMKCIVLDLPPVVVSLQGSENMEFIAGDMFQKIPPANAVLLKSILHDWNDEECLKILKNCKEAITGSGRVIIIDMVMENPELDDESVQAQLFIDMLMMVFLGSKERNKKEWEKLFLHAGFTSYKIILTLGLRSVIELYP</sequence>
<evidence type="ECO:0000313" key="7">
    <source>
        <dbReference type="EMBL" id="MCD7472334.1"/>
    </source>
</evidence>
<proteinExistence type="inferred from homology"/>
<dbReference type="SUPFAM" id="SSF46785">
    <property type="entry name" value="Winged helix' DNA-binding domain"/>
    <property type="match status" value="1"/>
</dbReference>
<dbReference type="InterPro" id="IPR036390">
    <property type="entry name" value="WH_DNA-bd_sf"/>
</dbReference>
<dbReference type="PROSITE" id="PS51683">
    <property type="entry name" value="SAM_OMT_II"/>
    <property type="match status" value="1"/>
</dbReference>
<dbReference type="InterPro" id="IPR012967">
    <property type="entry name" value="COMT_dimerisation"/>
</dbReference>
<dbReference type="Gene3D" id="3.40.50.150">
    <property type="entry name" value="Vaccinia Virus protein VP39"/>
    <property type="match status" value="1"/>
</dbReference>
<feature type="domain" description="O-methyltransferase dimerisation" evidence="6">
    <location>
        <begin position="23"/>
        <end position="108"/>
    </location>
</feature>
<dbReference type="PANTHER" id="PTHR11746">
    <property type="entry name" value="O-METHYLTRANSFERASE"/>
    <property type="match status" value="1"/>
</dbReference>
<organism evidence="7 8">
    <name type="scientific">Datura stramonium</name>
    <name type="common">Jimsonweed</name>
    <name type="synonym">Common thornapple</name>
    <dbReference type="NCBI Taxonomy" id="4076"/>
    <lineage>
        <taxon>Eukaryota</taxon>
        <taxon>Viridiplantae</taxon>
        <taxon>Streptophyta</taxon>
        <taxon>Embryophyta</taxon>
        <taxon>Tracheophyta</taxon>
        <taxon>Spermatophyta</taxon>
        <taxon>Magnoliopsida</taxon>
        <taxon>eudicotyledons</taxon>
        <taxon>Gunneridae</taxon>
        <taxon>Pentapetalae</taxon>
        <taxon>asterids</taxon>
        <taxon>lamiids</taxon>
        <taxon>Solanales</taxon>
        <taxon>Solanaceae</taxon>
        <taxon>Solanoideae</taxon>
        <taxon>Datureae</taxon>
        <taxon>Datura</taxon>
    </lineage>
</organism>
<evidence type="ECO:0000256" key="3">
    <source>
        <dbReference type="ARBA" id="ARBA00022691"/>
    </source>
</evidence>
<name>A0ABS8TLB6_DATST</name>
<dbReference type="CDD" id="cd02440">
    <property type="entry name" value="AdoMet_MTases"/>
    <property type="match status" value="1"/>
</dbReference>
<comment type="similarity">
    <text evidence="4">Belongs to the class I-like SAM-binding methyltransferase superfamily. Cation-independent O-methyltransferase family. COMT subfamily.</text>
</comment>
<evidence type="ECO:0000256" key="2">
    <source>
        <dbReference type="ARBA" id="ARBA00022679"/>
    </source>
</evidence>
<keyword evidence="8" id="KW-1185">Reference proteome</keyword>